<gene>
    <name evidence="4" type="ORF">SAMN05660686_00216</name>
</gene>
<evidence type="ECO:0000256" key="1">
    <source>
        <dbReference type="ARBA" id="ARBA00010515"/>
    </source>
</evidence>
<keyword evidence="5" id="KW-1185">Reference proteome</keyword>
<evidence type="ECO:0000256" key="2">
    <source>
        <dbReference type="ARBA" id="ARBA00022801"/>
    </source>
</evidence>
<dbReference type="OrthoDB" id="9806180at2"/>
<dbReference type="InterPro" id="IPR029058">
    <property type="entry name" value="AB_hydrolase_fold"/>
</dbReference>
<dbReference type="InterPro" id="IPR013094">
    <property type="entry name" value="AB_hydrolase_3"/>
</dbReference>
<dbReference type="PANTHER" id="PTHR48081:SF8">
    <property type="entry name" value="ALPHA_BETA HYDROLASE FOLD-3 DOMAIN-CONTAINING PROTEIN-RELATED"/>
    <property type="match status" value="1"/>
</dbReference>
<feature type="domain" description="Alpha/beta hydrolase fold-3" evidence="3">
    <location>
        <begin position="80"/>
        <end position="285"/>
    </location>
</feature>
<sequence length="314" mass="33503">MALDPQCVELMAAINDIGSPFDTDDPVEARRRVQESVDRAKPYGGRFSAVENGSLDGPEGAIVYRLYRPEDAAESPGPVLVYYHGGGMVFGSLDSHDPICRAIAEAVPCTVISIGYRLAPETPFPGAAEDAIAAFRWVVAQAERLGIDPTRVAVGGDSAGGNLAAVVSNETRGDPIPPCFQWLIYPNVDLAAEGGSIDAFAEGYFLTKSAMDWYKNFYAPDPASRLNPLCSPLRAESLVGVAPALVTTAGFDPLKDEGRAYVEKLKADGVPVEYIDYPGMIHGYLRAFAIVDVARQTIVESARSIRAAFGMPAA</sequence>
<dbReference type="EMBL" id="FNBW01000001">
    <property type="protein sequence ID" value="SDF09312.1"/>
    <property type="molecule type" value="Genomic_DNA"/>
</dbReference>
<organism evidence="4 5">
    <name type="scientific">Thalassobaculum litoreum DSM 18839</name>
    <dbReference type="NCBI Taxonomy" id="1123362"/>
    <lineage>
        <taxon>Bacteria</taxon>
        <taxon>Pseudomonadati</taxon>
        <taxon>Pseudomonadota</taxon>
        <taxon>Alphaproteobacteria</taxon>
        <taxon>Rhodospirillales</taxon>
        <taxon>Thalassobaculaceae</taxon>
        <taxon>Thalassobaculum</taxon>
    </lineage>
</organism>
<dbReference type="InterPro" id="IPR050300">
    <property type="entry name" value="GDXG_lipolytic_enzyme"/>
</dbReference>
<comment type="similarity">
    <text evidence="1">Belongs to the 'GDXG' lipolytic enzyme family.</text>
</comment>
<dbReference type="GO" id="GO:0016787">
    <property type="term" value="F:hydrolase activity"/>
    <property type="evidence" value="ECO:0007669"/>
    <property type="project" value="UniProtKB-KW"/>
</dbReference>
<evidence type="ECO:0000313" key="5">
    <source>
        <dbReference type="Proteomes" id="UP000198615"/>
    </source>
</evidence>
<dbReference type="PANTHER" id="PTHR48081">
    <property type="entry name" value="AB HYDROLASE SUPERFAMILY PROTEIN C4A8.06C"/>
    <property type="match status" value="1"/>
</dbReference>
<dbReference type="SUPFAM" id="SSF53474">
    <property type="entry name" value="alpha/beta-Hydrolases"/>
    <property type="match status" value="1"/>
</dbReference>
<proteinExistence type="inferred from homology"/>
<protein>
    <submittedName>
        <fullName evidence="4">Acetyl esterase</fullName>
    </submittedName>
</protein>
<dbReference type="Proteomes" id="UP000198615">
    <property type="component" value="Unassembled WGS sequence"/>
</dbReference>
<dbReference type="RefSeq" id="WP_093147545.1">
    <property type="nucleotide sequence ID" value="NZ_FNBW01000001.1"/>
</dbReference>
<evidence type="ECO:0000313" key="4">
    <source>
        <dbReference type="EMBL" id="SDF09312.1"/>
    </source>
</evidence>
<dbReference type="FunFam" id="3.40.50.1820:FF:000089">
    <property type="entry name" value="Alpha/beta hydrolase"/>
    <property type="match status" value="1"/>
</dbReference>
<dbReference type="AlphaFoldDB" id="A0A8G2F182"/>
<reference evidence="4 5" key="1">
    <citation type="submission" date="2016-10" db="EMBL/GenBank/DDBJ databases">
        <authorList>
            <person name="Varghese N."/>
            <person name="Submissions S."/>
        </authorList>
    </citation>
    <scope>NUCLEOTIDE SEQUENCE [LARGE SCALE GENOMIC DNA]</scope>
    <source>
        <strain evidence="4 5">DSM 18839</strain>
    </source>
</reference>
<keyword evidence="2" id="KW-0378">Hydrolase</keyword>
<dbReference type="Gene3D" id="3.40.50.1820">
    <property type="entry name" value="alpha/beta hydrolase"/>
    <property type="match status" value="1"/>
</dbReference>
<name>A0A8G2F182_9PROT</name>
<evidence type="ECO:0000259" key="3">
    <source>
        <dbReference type="Pfam" id="PF07859"/>
    </source>
</evidence>
<comment type="caution">
    <text evidence="4">The sequence shown here is derived from an EMBL/GenBank/DDBJ whole genome shotgun (WGS) entry which is preliminary data.</text>
</comment>
<dbReference type="Pfam" id="PF07859">
    <property type="entry name" value="Abhydrolase_3"/>
    <property type="match status" value="1"/>
</dbReference>
<accession>A0A8G2F182</accession>